<evidence type="ECO:0000313" key="3">
    <source>
        <dbReference type="Proteomes" id="UP000193411"/>
    </source>
</evidence>
<sequence length="493" mass="54358">MAIRTVAQEKLYMHANPPYATLEAFFLARYCLSRAQVYRHLTCAYVVADLLDAPPELNVHPLPRKQRVAKAVKDLAPNARARQRLWASTLAHFPRGHEITSSNVCRVAASMGASLTSDEPFVLPGVHSQQNTPAVSVSRKRTVLDHSRQDRSLSPLLDVSSLTENRCHRSTFPQDQVEQEQHTETVMTPRVITVSQTPADHSAVMIMDHVITPTSPTFFASHPARSWSGNEITLTRSRAHSRGHSPRFQPYPPVSRGVAAAADAGLLSPPISPRSMTISKGLLHHNANTGSVSPNSVFHASNTAPHQYPRLSPDYSFLSSPVLSPTMFADKSQTHHQQHFVSPQFHTRSPPARSPSIAHQRQPYKFARPLDEFREHMLVPCGSPHASRHSTAYRFAGQPECDPLRLPPLVSPLVQNPSMGLSPLVAIGANLSRSVQMTRRRGPGYGAQMDWNCALPPMGELLYLADRVAQVSAAAPAPSADVTELGRDEMFRY</sequence>
<dbReference type="AlphaFoldDB" id="A0A1Y2I1J5"/>
<protein>
    <submittedName>
        <fullName evidence="2">Uncharacterized protein</fullName>
    </submittedName>
</protein>
<organism evidence="2 3">
    <name type="scientific">Catenaria anguillulae PL171</name>
    <dbReference type="NCBI Taxonomy" id="765915"/>
    <lineage>
        <taxon>Eukaryota</taxon>
        <taxon>Fungi</taxon>
        <taxon>Fungi incertae sedis</taxon>
        <taxon>Blastocladiomycota</taxon>
        <taxon>Blastocladiomycetes</taxon>
        <taxon>Blastocladiales</taxon>
        <taxon>Catenariaceae</taxon>
        <taxon>Catenaria</taxon>
    </lineage>
</organism>
<proteinExistence type="predicted"/>
<keyword evidence="3" id="KW-1185">Reference proteome</keyword>
<dbReference type="Proteomes" id="UP000193411">
    <property type="component" value="Unassembled WGS sequence"/>
</dbReference>
<feature type="region of interest" description="Disordered" evidence="1">
    <location>
        <begin position="341"/>
        <end position="360"/>
    </location>
</feature>
<evidence type="ECO:0000313" key="2">
    <source>
        <dbReference type="EMBL" id="ORZ40740.1"/>
    </source>
</evidence>
<evidence type="ECO:0000256" key="1">
    <source>
        <dbReference type="SAM" id="MobiDB-lite"/>
    </source>
</evidence>
<gene>
    <name evidence="2" type="ORF">BCR44DRAFT_1423698</name>
</gene>
<dbReference type="EMBL" id="MCFL01000002">
    <property type="protein sequence ID" value="ORZ40740.1"/>
    <property type="molecule type" value="Genomic_DNA"/>
</dbReference>
<comment type="caution">
    <text evidence="2">The sequence shown here is derived from an EMBL/GenBank/DDBJ whole genome shotgun (WGS) entry which is preliminary data.</text>
</comment>
<accession>A0A1Y2I1J5</accession>
<reference evidence="2 3" key="1">
    <citation type="submission" date="2016-07" db="EMBL/GenBank/DDBJ databases">
        <title>Pervasive Adenine N6-methylation of Active Genes in Fungi.</title>
        <authorList>
            <consortium name="DOE Joint Genome Institute"/>
            <person name="Mondo S.J."/>
            <person name="Dannebaum R.O."/>
            <person name="Kuo R.C."/>
            <person name="Labutti K."/>
            <person name="Haridas S."/>
            <person name="Kuo A."/>
            <person name="Salamov A."/>
            <person name="Ahrendt S.R."/>
            <person name="Lipzen A."/>
            <person name="Sullivan W."/>
            <person name="Andreopoulos W.B."/>
            <person name="Clum A."/>
            <person name="Lindquist E."/>
            <person name="Daum C."/>
            <person name="Ramamoorthy G.K."/>
            <person name="Gryganskyi A."/>
            <person name="Culley D."/>
            <person name="Magnuson J.K."/>
            <person name="James T.Y."/>
            <person name="O'Malley M.A."/>
            <person name="Stajich J.E."/>
            <person name="Spatafora J.W."/>
            <person name="Visel A."/>
            <person name="Grigoriev I.V."/>
        </authorList>
    </citation>
    <scope>NUCLEOTIDE SEQUENCE [LARGE SCALE GENOMIC DNA]</scope>
    <source>
        <strain evidence="2 3">PL171</strain>
    </source>
</reference>
<name>A0A1Y2I1J5_9FUNG</name>